<protein>
    <submittedName>
        <fullName evidence="1">Uncharacterized protein</fullName>
    </submittedName>
</protein>
<keyword evidence="2" id="KW-1185">Reference proteome</keyword>
<feature type="non-terminal residue" evidence="1">
    <location>
        <position position="94"/>
    </location>
</feature>
<dbReference type="EMBL" id="CAJNIZ010027247">
    <property type="protein sequence ID" value="CAE7498931.1"/>
    <property type="molecule type" value="Genomic_DNA"/>
</dbReference>
<gene>
    <name evidence="1" type="ORF">SPIL2461_LOCUS12896</name>
</gene>
<feature type="non-terminal residue" evidence="1">
    <location>
        <position position="1"/>
    </location>
</feature>
<reference evidence="1" key="1">
    <citation type="submission" date="2021-02" db="EMBL/GenBank/DDBJ databases">
        <authorList>
            <person name="Dougan E. K."/>
            <person name="Rhodes N."/>
            <person name="Thang M."/>
            <person name="Chan C."/>
        </authorList>
    </citation>
    <scope>NUCLEOTIDE SEQUENCE</scope>
</reference>
<dbReference type="Proteomes" id="UP000649617">
    <property type="component" value="Unassembled WGS sequence"/>
</dbReference>
<dbReference type="AlphaFoldDB" id="A0A812T0Q6"/>
<organism evidence="1 2">
    <name type="scientific">Symbiodinium pilosum</name>
    <name type="common">Dinoflagellate</name>
    <dbReference type="NCBI Taxonomy" id="2952"/>
    <lineage>
        <taxon>Eukaryota</taxon>
        <taxon>Sar</taxon>
        <taxon>Alveolata</taxon>
        <taxon>Dinophyceae</taxon>
        <taxon>Suessiales</taxon>
        <taxon>Symbiodiniaceae</taxon>
        <taxon>Symbiodinium</taxon>
    </lineage>
</organism>
<comment type="caution">
    <text evidence="1">The sequence shown here is derived from an EMBL/GenBank/DDBJ whole genome shotgun (WGS) entry which is preliminary data.</text>
</comment>
<accession>A0A812T0Q6</accession>
<dbReference type="OrthoDB" id="410838at2759"/>
<name>A0A812T0Q6_SYMPI</name>
<evidence type="ECO:0000313" key="1">
    <source>
        <dbReference type="EMBL" id="CAE7498931.1"/>
    </source>
</evidence>
<evidence type="ECO:0000313" key="2">
    <source>
        <dbReference type="Proteomes" id="UP000649617"/>
    </source>
</evidence>
<proteinExistence type="predicted"/>
<sequence length="94" mass="10276">IVQLAEGLLRFSQPDHRSVLTARLSAGMVNGEHVQVVVQATRQADGSPSDEVRVSLINANGEEIGSQRSSMRMLGNSDEILKDFSEEVPREESL</sequence>